<gene>
    <name evidence="1" type="ORF">AAE02nite_22520</name>
</gene>
<organism evidence="1 2">
    <name type="scientific">Adhaeribacter aerolatus</name>
    <dbReference type="NCBI Taxonomy" id="670289"/>
    <lineage>
        <taxon>Bacteria</taxon>
        <taxon>Pseudomonadati</taxon>
        <taxon>Bacteroidota</taxon>
        <taxon>Cytophagia</taxon>
        <taxon>Cytophagales</taxon>
        <taxon>Hymenobacteraceae</taxon>
        <taxon>Adhaeribacter</taxon>
    </lineage>
</organism>
<name>A0A512AXZ3_9BACT</name>
<protein>
    <recommendedName>
        <fullName evidence="3">STAS/SEC14 domain-containing protein</fullName>
    </recommendedName>
</protein>
<proteinExistence type="predicted"/>
<evidence type="ECO:0000313" key="2">
    <source>
        <dbReference type="Proteomes" id="UP000321532"/>
    </source>
</evidence>
<dbReference type="AlphaFoldDB" id="A0A512AXZ3"/>
<sequence length="137" mass="15724">MTQELRNSFGRVFLTIDVNEKNKWVHVNWMGYLTEDNIKTGAIAYTQALQKAGYKCVLNDTRLILGSWDHSLDWVLNDWAPRAARSGLKFFAMITTPESFADSSASIFYAKLKSFQAQVFDDKGKAEKWLQQYSLQS</sequence>
<dbReference type="RefSeq" id="WP_146897856.1">
    <property type="nucleotide sequence ID" value="NZ_BJYS01000016.1"/>
</dbReference>
<evidence type="ECO:0008006" key="3">
    <source>
        <dbReference type="Google" id="ProtNLM"/>
    </source>
</evidence>
<evidence type="ECO:0000313" key="1">
    <source>
        <dbReference type="EMBL" id="GEO04588.1"/>
    </source>
</evidence>
<dbReference type="EMBL" id="BJYS01000016">
    <property type="protein sequence ID" value="GEO04588.1"/>
    <property type="molecule type" value="Genomic_DNA"/>
</dbReference>
<dbReference type="OrthoDB" id="882485at2"/>
<comment type="caution">
    <text evidence="1">The sequence shown here is derived from an EMBL/GenBank/DDBJ whole genome shotgun (WGS) entry which is preliminary data.</text>
</comment>
<accession>A0A512AXZ3</accession>
<dbReference type="Proteomes" id="UP000321532">
    <property type="component" value="Unassembled WGS sequence"/>
</dbReference>
<keyword evidence="2" id="KW-1185">Reference proteome</keyword>
<reference evidence="1 2" key="1">
    <citation type="submission" date="2019-07" db="EMBL/GenBank/DDBJ databases">
        <title>Whole genome shotgun sequence of Adhaeribacter aerolatus NBRC 106133.</title>
        <authorList>
            <person name="Hosoyama A."/>
            <person name="Uohara A."/>
            <person name="Ohji S."/>
            <person name="Ichikawa N."/>
        </authorList>
    </citation>
    <scope>NUCLEOTIDE SEQUENCE [LARGE SCALE GENOMIC DNA]</scope>
    <source>
        <strain evidence="1 2">NBRC 106133</strain>
    </source>
</reference>